<evidence type="ECO:0000256" key="3">
    <source>
        <dbReference type="ARBA" id="ARBA00022741"/>
    </source>
</evidence>
<dbReference type="InterPro" id="IPR013525">
    <property type="entry name" value="ABC2_TM"/>
</dbReference>
<dbReference type="SMART" id="SM00382">
    <property type="entry name" value="AAA"/>
    <property type="match status" value="1"/>
</dbReference>
<evidence type="ECO:0000259" key="9">
    <source>
        <dbReference type="PROSITE" id="PS51012"/>
    </source>
</evidence>
<feature type="transmembrane region" description="Helical" evidence="7">
    <location>
        <begin position="572"/>
        <end position="592"/>
    </location>
</feature>
<dbReference type="PANTHER" id="PTHR43038:SF3">
    <property type="entry name" value="ABC TRANSPORTER G FAMILY MEMBER 20 ISOFORM X1"/>
    <property type="match status" value="1"/>
</dbReference>
<evidence type="ECO:0000259" key="8">
    <source>
        <dbReference type="PROSITE" id="PS50893"/>
    </source>
</evidence>
<keyword evidence="5 7" id="KW-1133">Transmembrane helix</keyword>
<dbReference type="SUPFAM" id="SSF52540">
    <property type="entry name" value="P-loop containing nucleoside triphosphate hydrolases"/>
    <property type="match status" value="1"/>
</dbReference>
<feature type="transmembrane region" description="Helical" evidence="7">
    <location>
        <begin position="519"/>
        <end position="543"/>
    </location>
</feature>
<dbReference type="InterPro" id="IPR027417">
    <property type="entry name" value="P-loop_NTPase"/>
</dbReference>
<dbReference type="GO" id="GO:0016887">
    <property type="term" value="F:ATP hydrolysis activity"/>
    <property type="evidence" value="ECO:0007669"/>
    <property type="project" value="InterPro"/>
</dbReference>
<dbReference type="PROSITE" id="PS51012">
    <property type="entry name" value="ABC_TM2"/>
    <property type="match status" value="1"/>
</dbReference>
<dbReference type="InterPro" id="IPR003593">
    <property type="entry name" value="AAA+_ATPase"/>
</dbReference>
<dbReference type="Pfam" id="PF12698">
    <property type="entry name" value="ABC2_membrane_3"/>
    <property type="match status" value="1"/>
</dbReference>
<dbReference type="CDD" id="cd03230">
    <property type="entry name" value="ABC_DR_subfamily_A"/>
    <property type="match status" value="1"/>
</dbReference>
<dbReference type="GO" id="GO:0005524">
    <property type="term" value="F:ATP binding"/>
    <property type="evidence" value="ECO:0007669"/>
    <property type="project" value="UniProtKB-KW"/>
</dbReference>
<dbReference type="EMBL" id="JAODUO010000662">
    <property type="protein sequence ID" value="KAK2176447.1"/>
    <property type="molecule type" value="Genomic_DNA"/>
</dbReference>
<feature type="domain" description="ABC transporter" evidence="8">
    <location>
        <begin position="18"/>
        <end position="252"/>
    </location>
</feature>
<feature type="transmembrane region" description="Helical" evidence="7">
    <location>
        <begin position="632"/>
        <end position="650"/>
    </location>
</feature>
<evidence type="ECO:0000256" key="2">
    <source>
        <dbReference type="ARBA" id="ARBA00022692"/>
    </source>
</evidence>
<protein>
    <recommendedName>
        <fullName evidence="12">ABC transporter domain-containing protein</fullName>
    </recommendedName>
</protein>
<dbReference type="Pfam" id="PF00005">
    <property type="entry name" value="ABC_tran"/>
    <property type="match status" value="1"/>
</dbReference>
<name>A0AAD9KSD8_RIDPI</name>
<dbReference type="InterPro" id="IPR003439">
    <property type="entry name" value="ABC_transporter-like_ATP-bd"/>
</dbReference>
<evidence type="ECO:0000256" key="1">
    <source>
        <dbReference type="ARBA" id="ARBA00004141"/>
    </source>
</evidence>
<dbReference type="GO" id="GO:0140359">
    <property type="term" value="F:ABC-type transporter activity"/>
    <property type="evidence" value="ECO:0007669"/>
    <property type="project" value="InterPro"/>
</dbReference>
<feature type="domain" description="ABC transmembrane type-2" evidence="9">
    <location>
        <begin position="486"/>
        <end position="713"/>
    </location>
</feature>
<proteinExistence type="predicted"/>
<keyword evidence="2 7" id="KW-0812">Transmembrane</keyword>
<dbReference type="InterPro" id="IPR047817">
    <property type="entry name" value="ABC2_TM_bact-type"/>
</dbReference>
<accession>A0AAD9KSD8</accession>
<feature type="transmembrane region" description="Helical" evidence="7">
    <location>
        <begin position="598"/>
        <end position="620"/>
    </location>
</feature>
<keyword evidence="3" id="KW-0547">Nucleotide-binding</keyword>
<dbReference type="GO" id="GO:0043190">
    <property type="term" value="C:ATP-binding cassette (ABC) transporter complex"/>
    <property type="evidence" value="ECO:0007669"/>
    <property type="project" value="InterPro"/>
</dbReference>
<dbReference type="Proteomes" id="UP001209878">
    <property type="component" value="Unassembled WGS sequence"/>
</dbReference>
<organism evidence="10 11">
    <name type="scientific">Ridgeia piscesae</name>
    <name type="common">Tubeworm</name>
    <dbReference type="NCBI Taxonomy" id="27915"/>
    <lineage>
        <taxon>Eukaryota</taxon>
        <taxon>Metazoa</taxon>
        <taxon>Spiralia</taxon>
        <taxon>Lophotrochozoa</taxon>
        <taxon>Annelida</taxon>
        <taxon>Polychaeta</taxon>
        <taxon>Sedentaria</taxon>
        <taxon>Canalipalpata</taxon>
        <taxon>Sabellida</taxon>
        <taxon>Siboglinidae</taxon>
        <taxon>Ridgeia</taxon>
    </lineage>
</organism>
<gene>
    <name evidence="10" type="ORF">NP493_661g03000</name>
</gene>
<feature type="transmembrane region" description="Helical" evidence="7">
    <location>
        <begin position="688"/>
        <end position="710"/>
    </location>
</feature>
<evidence type="ECO:0000256" key="5">
    <source>
        <dbReference type="ARBA" id="ARBA00022989"/>
    </source>
</evidence>
<evidence type="ECO:0000256" key="7">
    <source>
        <dbReference type="SAM" id="Phobius"/>
    </source>
</evidence>
<sequence>MEDDGTNSAGCDTPRPAVELHHVYKSYGHRRNKLHVLQDLNMSVQTGIIYGLLGPSGCGKTTLLHCIVGSLKVDRGAVMTLGARPGQPGHKVPGCRVGYMPQELALYQSFTIAETLFYFGRIHKMKSDRIKSRLTFLREFLRLPPEGRLVMECSGGEQRRTSFAIALLQEPELLILDEPTVGVDPLLRQSIWEHMLEISQSRKTTIIITTHYVEEARQANMVGLMRDGRLLAESPPEDLLRVHNLQSLEDVFLRLCEHDQRRGEDDITGPTPHSQETQAVEQVNRYQDDDLVDLLTSGASPQESEEQHYKPHFSGSLAACCSNWCPSPQNIAAIAIKNLVILSRRLGFLIFEFLLPSIQIILFCLCIGREPYDLNVAVVNNETCQQPFSASCVYLSYINNHTIVQKDFGVRMNDAVMSVRQGTNWGVIGIGKNFTEDLIARMTTKKPDNATLVGSEIHLFLDMTNQQVALTVQKETTAAFETFLEAEISKLGMNPRLAEIPVKLEMPIYGERHPSFTNFMAPGIILSITFFMATGLTAMSFVLERKQGLLGRSFVAGVTAVEVMLGQLCSQFLVLMVQVSLLLVFILAVFQVPFHGPLALVVLLTLMQGLTGMALGLLISSLCDTEMSAIQCALGSVYPNMLLSGIIWPIESMPLWLRYIGYSLPMTYAAEALRSVLARGWGLSFMPVWRGFLMTLGWGGLLLVLSGIMLKVRVHA</sequence>
<dbReference type="PROSITE" id="PS50893">
    <property type="entry name" value="ABC_TRANSPORTER_2"/>
    <property type="match status" value="1"/>
</dbReference>
<keyword evidence="6 7" id="KW-0472">Membrane</keyword>
<evidence type="ECO:0000256" key="6">
    <source>
        <dbReference type="ARBA" id="ARBA00023136"/>
    </source>
</evidence>
<dbReference type="Gene3D" id="3.40.50.300">
    <property type="entry name" value="P-loop containing nucleotide triphosphate hydrolases"/>
    <property type="match status" value="1"/>
</dbReference>
<evidence type="ECO:0000313" key="11">
    <source>
        <dbReference type="Proteomes" id="UP001209878"/>
    </source>
</evidence>
<dbReference type="PRINTS" id="PR00164">
    <property type="entry name" value="ABC2TRNSPORT"/>
</dbReference>
<keyword evidence="11" id="KW-1185">Reference proteome</keyword>
<keyword evidence="4" id="KW-0067">ATP-binding</keyword>
<comment type="caution">
    <text evidence="10">The sequence shown here is derived from an EMBL/GenBank/DDBJ whole genome shotgun (WGS) entry which is preliminary data.</text>
</comment>
<evidence type="ECO:0008006" key="12">
    <source>
        <dbReference type="Google" id="ProtNLM"/>
    </source>
</evidence>
<reference evidence="10" key="1">
    <citation type="journal article" date="2023" name="Mol. Biol. Evol.">
        <title>Third-Generation Sequencing Reveals the Adaptive Role of the Epigenome in Three Deep-Sea Polychaetes.</title>
        <authorList>
            <person name="Perez M."/>
            <person name="Aroh O."/>
            <person name="Sun Y."/>
            <person name="Lan Y."/>
            <person name="Juniper S.K."/>
            <person name="Young C.R."/>
            <person name="Angers B."/>
            <person name="Qian P.Y."/>
        </authorList>
    </citation>
    <scope>NUCLEOTIDE SEQUENCE</scope>
    <source>
        <strain evidence="10">R07B-5</strain>
    </source>
</reference>
<dbReference type="InterPro" id="IPR000412">
    <property type="entry name" value="ABC_2_transport"/>
</dbReference>
<dbReference type="PANTHER" id="PTHR43038">
    <property type="entry name" value="ATP-BINDING CASSETTE, SUB-FAMILY H, MEMBER 1"/>
    <property type="match status" value="1"/>
</dbReference>
<comment type="subcellular location">
    <subcellularLocation>
        <location evidence="1">Membrane</location>
        <topology evidence="1">Multi-pass membrane protein</topology>
    </subcellularLocation>
</comment>
<dbReference type="AlphaFoldDB" id="A0AAD9KSD8"/>
<evidence type="ECO:0000256" key="4">
    <source>
        <dbReference type="ARBA" id="ARBA00022840"/>
    </source>
</evidence>
<evidence type="ECO:0000313" key="10">
    <source>
        <dbReference type="EMBL" id="KAK2176447.1"/>
    </source>
</evidence>